<dbReference type="Proteomes" id="UP000248614">
    <property type="component" value="Unassembled WGS sequence"/>
</dbReference>
<sequence length="314" mass="33527">MTTARLFLPAALVLAVSPLSAQQRSAPFVIEQTGEGFPTIDAAVTAVRDGTATILIAPGTYRDCTVQTGGDITYRARTPGTVIFDGGACEEKATFVLRGRRSTVDGIVFRRIRVPDGNGAGIRTEIGDLTVTNSTFLDSQEGILGGNPDGQQRITIDRSTFAGLGQCDETTDCSHSVYLGNNGSITITRSRFERGTGGHYVKIRAPRIEITDSSFDDSRGSKTNYMIDLPEGATGLIARNTFVQGKAKENWTGFIVVGAEKHTFPARGLRVENNDARLAPGMDKSPAFVADYTGDGVAVGANRLGPGVRKFETR</sequence>
<dbReference type="AlphaFoldDB" id="A0A2W5AYU9"/>
<feature type="chain" id="PRO_5016013105" evidence="1">
    <location>
        <begin position="22"/>
        <end position="314"/>
    </location>
</feature>
<evidence type="ECO:0000313" key="2">
    <source>
        <dbReference type="EMBL" id="PZO75691.1"/>
    </source>
</evidence>
<evidence type="ECO:0000313" key="3">
    <source>
        <dbReference type="Proteomes" id="UP000248614"/>
    </source>
</evidence>
<organism evidence="2 3">
    <name type="scientific">Sphingomonas hengshuiensis</name>
    <dbReference type="NCBI Taxonomy" id="1609977"/>
    <lineage>
        <taxon>Bacteria</taxon>
        <taxon>Pseudomonadati</taxon>
        <taxon>Pseudomonadota</taxon>
        <taxon>Alphaproteobacteria</taxon>
        <taxon>Sphingomonadales</taxon>
        <taxon>Sphingomonadaceae</taxon>
        <taxon>Sphingomonas</taxon>
    </lineage>
</organism>
<name>A0A2W5AYU9_9SPHN</name>
<accession>A0A2W5AYU9</accession>
<protein>
    <submittedName>
        <fullName evidence="2">Uncharacterized protein</fullName>
    </submittedName>
</protein>
<keyword evidence="1" id="KW-0732">Signal</keyword>
<dbReference type="SUPFAM" id="SSF51126">
    <property type="entry name" value="Pectin lyase-like"/>
    <property type="match status" value="1"/>
</dbReference>
<evidence type="ECO:0000256" key="1">
    <source>
        <dbReference type="SAM" id="SignalP"/>
    </source>
</evidence>
<dbReference type="InterPro" id="IPR011050">
    <property type="entry name" value="Pectin_lyase_fold/virulence"/>
</dbReference>
<dbReference type="Gene3D" id="2.160.20.10">
    <property type="entry name" value="Single-stranded right-handed beta-helix, Pectin lyase-like"/>
    <property type="match status" value="1"/>
</dbReference>
<gene>
    <name evidence="2" type="ORF">DI632_11585</name>
</gene>
<comment type="caution">
    <text evidence="2">The sequence shown here is derived from an EMBL/GenBank/DDBJ whole genome shotgun (WGS) entry which is preliminary data.</text>
</comment>
<proteinExistence type="predicted"/>
<dbReference type="EMBL" id="QFNF01000031">
    <property type="protein sequence ID" value="PZO75691.1"/>
    <property type="molecule type" value="Genomic_DNA"/>
</dbReference>
<dbReference type="InterPro" id="IPR012334">
    <property type="entry name" value="Pectin_lyas_fold"/>
</dbReference>
<feature type="signal peptide" evidence="1">
    <location>
        <begin position="1"/>
        <end position="21"/>
    </location>
</feature>
<reference evidence="2 3" key="1">
    <citation type="submission" date="2017-08" db="EMBL/GenBank/DDBJ databases">
        <title>Infants hospitalized years apart are colonized by the same room-sourced microbial strains.</title>
        <authorList>
            <person name="Brooks B."/>
            <person name="Olm M.R."/>
            <person name="Firek B.A."/>
            <person name="Baker R."/>
            <person name="Thomas B.C."/>
            <person name="Morowitz M.J."/>
            <person name="Banfield J.F."/>
        </authorList>
    </citation>
    <scope>NUCLEOTIDE SEQUENCE [LARGE SCALE GENOMIC DNA]</scope>
    <source>
        <strain evidence="2">S2_018_000_R3_110</strain>
    </source>
</reference>